<protein>
    <recommendedName>
        <fullName evidence="8">ABC-type dipeptide transporter</fullName>
        <ecNumber evidence="8">7.4.2.9</ecNumber>
    </recommendedName>
</protein>
<proteinExistence type="inferred from homology"/>
<keyword evidence="3" id="KW-0813">Transport</keyword>
<dbReference type="PROSITE" id="PS50893">
    <property type="entry name" value="ABC_TRANSPORTER_2"/>
    <property type="match status" value="2"/>
</dbReference>
<dbReference type="NCBIfam" id="TIGR01727">
    <property type="entry name" value="oligo_HPY"/>
    <property type="match status" value="2"/>
</dbReference>
<dbReference type="FunFam" id="3.40.50.300:FF:000016">
    <property type="entry name" value="Oligopeptide ABC transporter ATP-binding component"/>
    <property type="match status" value="2"/>
</dbReference>
<sequence>MSSLLEVTGLRTWFGHDSDPYKAVDGVDFCIEKGQTFALLGESGCGKSMTALSLLRLNPYPASHIVSGEVRLAGEEILSLSEAEMEKIRGRRVAMIFQEPQSSLNPVLTVGQQIAEVFHWHFTLDKKAIYTRTLELLHSVGIPDPIERINAYPHQLSGGMKQRVMIAMALAGEPELLIADEPTTALDVTIQAQILDLLKDIQQKTGMAILLITHDLGVVAQMADHVAVMYAGQIVESASREQFFNNTLHPYTRKLFEAIPSEQKREEKLTVIKGSVPPLNRQFTACRFAERCELAWQYCQEAEPRWINNNDHGVRCHLYDPDVDAEHIKSQKQVSSSRLSEVIPANNAILQVSQLKVHFPIKKGLFQRTVGAVKAVDDITLDLRSAETLALVGESGCGKTTVGKGILQLVPVTSGNVVFQGQKLNRLSIRALRSVRASMQIIFQDPFASMNPRMTINNVIKEGMLTSKIKDSAAQEAKVDELLTRVGLRADIKHRYPHEFSGGQRQRICIARALAAEPEVIICDEPTSALDVSVQAQILNLLRDIQHEFGLSFLFITHNISVVDYLAHRVAVMYLGRIVEQGTREEVLNSPKHPYTQALLAAVPKIAAETHLSKQKLQGELPSPANPPKGCHFHQRCPHVMPVCLEQYPDTTLLSPTHNVKCFLFEENYGSTNTN</sequence>
<evidence type="ECO:0000256" key="5">
    <source>
        <dbReference type="ARBA" id="ARBA00022741"/>
    </source>
</evidence>
<dbReference type="OrthoDB" id="9784450at2"/>
<comment type="subcellular location">
    <subcellularLocation>
        <location evidence="1">Cell inner membrane</location>
        <topology evidence="1">Peripheral membrane protein</topology>
    </subcellularLocation>
</comment>
<dbReference type="EC" id="7.4.2.9" evidence="8"/>
<accession>A0A1I3ZJF4</accession>
<keyword evidence="12" id="KW-1185">Reference proteome</keyword>
<dbReference type="InterPro" id="IPR027417">
    <property type="entry name" value="P-loop_NTPase"/>
</dbReference>
<dbReference type="GO" id="GO:0015833">
    <property type="term" value="P:peptide transport"/>
    <property type="evidence" value="ECO:0007669"/>
    <property type="project" value="InterPro"/>
</dbReference>
<evidence type="ECO:0000313" key="11">
    <source>
        <dbReference type="EMBL" id="SFK44183.1"/>
    </source>
</evidence>
<gene>
    <name evidence="11" type="ORF">SAMN04488079_11138</name>
</gene>
<name>A0A1I3ZJF4_9GAMM</name>
<dbReference type="InterPro" id="IPR017871">
    <property type="entry name" value="ABC_transporter-like_CS"/>
</dbReference>
<dbReference type="GO" id="GO:0055085">
    <property type="term" value="P:transmembrane transport"/>
    <property type="evidence" value="ECO:0007669"/>
    <property type="project" value="UniProtKB-ARBA"/>
</dbReference>
<dbReference type="NCBIfam" id="NF008453">
    <property type="entry name" value="PRK11308.1"/>
    <property type="match status" value="2"/>
</dbReference>
<comment type="similarity">
    <text evidence="2">Belongs to the ABC transporter superfamily.</text>
</comment>
<dbReference type="GO" id="GO:0016887">
    <property type="term" value="F:ATP hydrolysis activity"/>
    <property type="evidence" value="ECO:0007669"/>
    <property type="project" value="InterPro"/>
</dbReference>
<dbReference type="STRING" id="45496.SAMN04488079_11138"/>
<dbReference type="AlphaFoldDB" id="A0A1I3ZJF4"/>
<dbReference type="GO" id="GO:0005886">
    <property type="term" value="C:plasma membrane"/>
    <property type="evidence" value="ECO:0007669"/>
    <property type="project" value="UniProtKB-SubCell"/>
</dbReference>
<reference evidence="12" key="1">
    <citation type="submission" date="2016-10" db="EMBL/GenBank/DDBJ databases">
        <authorList>
            <person name="Varghese N."/>
            <person name="Submissions S."/>
        </authorList>
    </citation>
    <scope>NUCLEOTIDE SEQUENCE [LARGE SCALE GENOMIC DNA]</scope>
    <source>
        <strain evidence="12">DSM 11578</strain>
    </source>
</reference>
<dbReference type="InterPro" id="IPR050388">
    <property type="entry name" value="ABC_Ni/Peptide_Import"/>
</dbReference>
<dbReference type="Gene3D" id="3.40.50.300">
    <property type="entry name" value="P-loop containing nucleotide triphosphate hydrolases"/>
    <property type="match status" value="2"/>
</dbReference>
<dbReference type="CDD" id="cd03257">
    <property type="entry name" value="ABC_NikE_OppD_transporters"/>
    <property type="match status" value="2"/>
</dbReference>
<dbReference type="RefSeq" id="WP_091714212.1">
    <property type="nucleotide sequence ID" value="NZ_FOSH01000011.1"/>
</dbReference>
<dbReference type="NCBIfam" id="NF007739">
    <property type="entry name" value="PRK10419.1"/>
    <property type="match status" value="2"/>
</dbReference>
<keyword evidence="6 11" id="KW-0067">ATP-binding</keyword>
<keyword evidence="5" id="KW-0547">Nucleotide-binding</keyword>
<dbReference type="Pfam" id="PF08352">
    <property type="entry name" value="oligo_HPY"/>
    <property type="match status" value="2"/>
</dbReference>
<comment type="catalytic activity">
    <reaction evidence="9">
        <text>a dipeptide(out) + ATP + H2O = a dipeptide(in) + ADP + phosphate + H(+)</text>
        <dbReference type="Rhea" id="RHEA:23120"/>
        <dbReference type="ChEBI" id="CHEBI:15377"/>
        <dbReference type="ChEBI" id="CHEBI:15378"/>
        <dbReference type="ChEBI" id="CHEBI:30616"/>
        <dbReference type="ChEBI" id="CHEBI:43474"/>
        <dbReference type="ChEBI" id="CHEBI:90799"/>
        <dbReference type="ChEBI" id="CHEBI:456216"/>
        <dbReference type="EC" id="7.4.2.9"/>
    </reaction>
</comment>
<dbReference type="InterPro" id="IPR013563">
    <property type="entry name" value="Oligopep_ABC_C"/>
</dbReference>
<feature type="domain" description="ABC transporter" evidence="10">
    <location>
        <begin position="361"/>
        <end position="600"/>
    </location>
</feature>
<dbReference type="SUPFAM" id="SSF52540">
    <property type="entry name" value="P-loop containing nucleoside triphosphate hydrolases"/>
    <property type="match status" value="2"/>
</dbReference>
<organism evidence="11 12">
    <name type="scientific">Methylophaga sulfidovorans</name>
    <dbReference type="NCBI Taxonomy" id="45496"/>
    <lineage>
        <taxon>Bacteria</taxon>
        <taxon>Pseudomonadati</taxon>
        <taxon>Pseudomonadota</taxon>
        <taxon>Gammaproteobacteria</taxon>
        <taxon>Thiotrichales</taxon>
        <taxon>Piscirickettsiaceae</taxon>
        <taxon>Methylophaga</taxon>
    </lineage>
</organism>
<dbReference type="PANTHER" id="PTHR43297:SF2">
    <property type="entry name" value="DIPEPTIDE TRANSPORT ATP-BINDING PROTEIN DPPD"/>
    <property type="match status" value="1"/>
</dbReference>
<keyword evidence="7" id="KW-0472">Membrane</keyword>
<evidence type="ECO:0000256" key="4">
    <source>
        <dbReference type="ARBA" id="ARBA00022475"/>
    </source>
</evidence>
<evidence type="ECO:0000256" key="2">
    <source>
        <dbReference type="ARBA" id="ARBA00005417"/>
    </source>
</evidence>
<dbReference type="PROSITE" id="PS00211">
    <property type="entry name" value="ABC_TRANSPORTER_1"/>
    <property type="match status" value="2"/>
</dbReference>
<evidence type="ECO:0000256" key="3">
    <source>
        <dbReference type="ARBA" id="ARBA00022448"/>
    </source>
</evidence>
<evidence type="ECO:0000256" key="1">
    <source>
        <dbReference type="ARBA" id="ARBA00004417"/>
    </source>
</evidence>
<evidence type="ECO:0000256" key="9">
    <source>
        <dbReference type="ARBA" id="ARBA00047356"/>
    </source>
</evidence>
<dbReference type="SMART" id="SM00382">
    <property type="entry name" value="AAA"/>
    <property type="match status" value="2"/>
</dbReference>
<dbReference type="Proteomes" id="UP000198924">
    <property type="component" value="Unassembled WGS sequence"/>
</dbReference>
<evidence type="ECO:0000256" key="6">
    <source>
        <dbReference type="ARBA" id="ARBA00022840"/>
    </source>
</evidence>
<dbReference type="GO" id="GO:0005524">
    <property type="term" value="F:ATP binding"/>
    <property type="evidence" value="ECO:0007669"/>
    <property type="project" value="UniProtKB-KW"/>
</dbReference>
<evidence type="ECO:0000259" key="10">
    <source>
        <dbReference type="PROSITE" id="PS50893"/>
    </source>
</evidence>
<dbReference type="EMBL" id="FOSH01000011">
    <property type="protein sequence ID" value="SFK44183.1"/>
    <property type="molecule type" value="Genomic_DNA"/>
</dbReference>
<dbReference type="InterPro" id="IPR003439">
    <property type="entry name" value="ABC_transporter-like_ATP-bd"/>
</dbReference>
<feature type="domain" description="ABC transporter" evidence="10">
    <location>
        <begin position="5"/>
        <end position="256"/>
    </location>
</feature>
<dbReference type="Pfam" id="PF00005">
    <property type="entry name" value="ABC_tran"/>
    <property type="match status" value="2"/>
</dbReference>
<evidence type="ECO:0000313" key="12">
    <source>
        <dbReference type="Proteomes" id="UP000198924"/>
    </source>
</evidence>
<evidence type="ECO:0000256" key="7">
    <source>
        <dbReference type="ARBA" id="ARBA00023136"/>
    </source>
</evidence>
<evidence type="ECO:0000256" key="8">
    <source>
        <dbReference type="ARBA" id="ARBA00038852"/>
    </source>
</evidence>
<dbReference type="InterPro" id="IPR003593">
    <property type="entry name" value="AAA+_ATPase"/>
</dbReference>
<dbReference type="PANTHER" id="PTHR43297">
    <property type="entry name" value="OLIGOPEPTIDE TRANSPORT ATP-BINDING PROTEIN APPD"/>
    <property type="match status" value="1"/>
</dbReference>
<keyword evidence="4" id="KW-1003">Cell membrane</keyword>